<feature type="chain" id="PRO_5040496681" evidence="1">
    <location>
        <begin position="21"/>
        <end position="158"/>
    </location>
</feature>
<feature type="domain" description="MD-2-related lipid-recognition" evidence="2">
    <location>
        <begin position="32"/>
        <end position="126"/>
    </location>
</feature>
<keyword evidence="4" id="KW-1185">Reference proteome</keyword>
<dbReference type="EMBL" id="CAJVPK010001780">
    <property type="protein sequence ID" value="CAG8598223.1"/>
    <property type="molecule type" value="Genomic_DNA"/>
</dbReference>
<feature type="signal peptide" evidence="1">
    <location>
        <begin position="1"/>
        <end position="20"/>
    </location>
</feature>
<dbReference type="Pfam" id="PF02221">
    <property type="entry name" value="E1_DerP2_DerF2"/>
    <property type="match status" value="1"/>
</dbReference>
<dbReference type="OrthoDB" id="2307830at2759"/>
<evidence type="ECO:0000313" key="3">
    <source>
        <dbReference type="EMBL" id="CAG8598223.1"/>
    </source>
</evidence>
<protein>
    <submittedName>
        <fullName evidence="3">2807_t:CDS:1</fullName>
    </submittedName>
</protein>
<evidence type="ECO:0000313" key="4">
    <source>
        <dbReference type="Proteomes" id="UP000789706"/>
    </source>
</evidence>
<reference evidence="3" key="1">
    <citation type="submission" date="2021-06" db="EMBL/GenBank/DDBJ databases">
        <authorList>
            <person name="Kallberg Y."/>
            <person name="Tangrot J."/>
            <person name="Rosling A."/>
        </authorList>
    </citation>
    <scope>NUCLEOTIDE SEQUENCE</scope>
    <source>
        <strain evidence="3">AZ414A</strain>
    </source>
</reference>
<sequence length="158" mass="17330">MNQNLIFVFILFATLSVVDSLPHRLDKRDSSLEWGTCYTSAGTFPRLNVETSVFPVEGQQDTFTVSGPLPTDINANDKLYMIFVDDDDPKNKITFSTSACGENGLPQCPIKAGTQFSIPILLTVPQFPDAFDILAVIGNPPDETLGCAYTDLWPDPPI</sequence>
<evidence type="ECO:0000256" key="1">
    <source>
        <dbReference type="SAM" id="SignalP"/>
    </source>
</evidence>
<gene>
    <name evidence="3" type="ORF">DEBURN_LOCUS9392</name>
</gene>
<dbReference type="AlphaFoldDB" id="A0A9N9CC04"/>
<organism evidence="3 4">
    <name type="scientific">Diversispora eburnea</name>
    <dbReference type="NCBI Taxonomy" id="1213867"/>
    <lineage>
        <taxon>Eukaryota</taxon>
        <taxon>Fungi</taxon>
        <taxon>Fungi incertae sedis</taxon>
        <taxon>Mucoromycota</taxon>
        <taxon>Glomeromycotina</taxon>
        <taxon>Glomeromycetes</taxon>
        <taxon>Diversisporales</taxon>
        <taxon>Diversisporaceae</taxon>
        <taxon>Diversispora</taxon>
    </lineage>
</organism>
<dbReference type="Proteomes" id="UP000789706">
    <property type="component" value="Unassembled WGS sequence"/>
</dbReference>
<dbReference type="InterPro" id="IPR003172">
    <property type="entry name" value="ML_dom"/>
</dbReference>
<comment type="caution">
    <text evidence="3">The sequence shown here is derived from an EMBL/GenBank/DDBJ whole genome shotgun (WGS) entry which is preliminary data.</text>
</comment>
<proteinExistence type="predicted"/>
<name>A0A9N9CC04_9GLOM</name>
<keyword evidence="1" id="KW-0732">Signal</keyword>
<evidence type="ECO:0000259" key="2">
    <source>
        <dbReference type="Pfam" id="PF02221"/>
    </source>
</evidence>
<accession>A0A9N9CC04</accession>